<name>A0AA45R2N5_9PSEU</name>
<dbReference type="InterPro" id="IPR003812">
    <property type="entry name" value="Fido"/>
</dbReference>
<evidence type="ECO:0000313" key="2">
    <source>
        <dbReference type="EMBL" id="QUF02700.1"/>
    </source>
</evidence>
<feature type="domain" description="Fido" evidence="1">
    <location>
        <begin position="123"/>
        <end position="260"/>
    </location>
</feature>
<accession>A0AA45R2N5</accession>
<dbReference type="Proteomes" id="UP000677152">
    <property type="component" value="Chromosome"/>
</dbReference>
<dbReference type="SUPFAM" id="SSF140931">
    <property type="entry name" value="Fic-like"/>
    <property type="match status" value="1"/>
</dbReference>
<evidence type="ECO:0000313" key="3">
    <source>
        <dbReference type="Proteomes" id="UP000677152"/>
    </source>
</evidence>
<gene>
    <name evidence="2" type="ORF">KCV87_25040</name>
</gene>
<dbReference type="Gene3D" id="1.10.3290.10">
    <property type="entry name" value="Fido-like domain"/>
    <property type="match status" value="1"/>
</dbReference>
<dbReference type="InterPro" id="IPR036597">
    <property type="entry name" value="Fido-like_dom_sf"/>
</dbReference>
<sequence length="358" mass="39230">MPEKLREEGAFLPYPLFSEPSLSGPAMRESALAEHSLGRLDEASGRFAELPGFAHATRVRDACASAGMAGYPVALREALAVSLDPRHGAPEQVVVPHLLGVELGFAKVAQGADTWDPDLLGEVAAALTGRDHRPDEPLRRGQGWLGPSRERAWLLTPTSAHLVGALAQWTVWVQAKPALPRVARLALAHLQLELLQPFAVPDGHVARLFTMLELVREGMLRASVLPLSVWLDRAGDEYREQVRHVVRTGEHGPWVEFFARGVRELADAQVNLLANLESLAAAYRARFPEGSRLARVAASLLGFPAVDHPTLREAEGLSVKGVTLLTDRLVAEGVLYPWESRRYRKVFLCPEVLALLRP</sequence>
<reference evidence="2" key="1">
    <citation type="submission" date="2021-04" db="EMBL/GenBank/DDBJ databases">
        <title>Genomic sequence of Actinosynnema pretiosum subsp. pretiosum ATCC 31280 (C-14919).</title>
        <authorList>
            <person name="Bai L."/>
            <person name="Wang X."/>
            <person name="Xiao Y."/>
        </authorList>
    </citation>
    <scope>NUCLEOTIDE SEQUENCE</scope>
    <source>
        <strain evidence="2">ATCC 31280</strain>
    </source>
</reference>
<protein>
    <recommendedName>
        <fullName evidence="1">Fido domain-containing protein</fullName>
    </recommendedName>
</protein>
<proteinExistence type="predicted"/>
<evidence type="ECO:0000259" key="1">
    <source>
        <dbReference type="PROSITE" id="PS51459"/>
    </source>
</evidence>
<dbReference type="EMBL" id="CP073249">
    <property type="protein sequence ID" value="QUF02700.1"/>
    <property type="molecule type" value="Genomic_DNA"/>
</dbReference>
<dbReference type="PROSITE" id="PS51459">
    <property type="entry name" value="FIDO"/>
    <property type="match status" value="1"/>
</dbReference>
<dbReference type="AlphaFoldDB" id="A0AA45R2N5"/>
<organism evidence="2 3">
    <name type="scientific">Actinosynnema pretiosum subsp. pretiosum</name>
    <dbReference type="NCBI Taxonomy" id="103721"/>
    <lineage>
        <taxon>Bacteria</taxon>
        <taxon>Bacillati</taxon>
        <taxon>Actinomycetota</taxon>
        <taxon>Actinomycetes</taxon>
        <taxon>Pseudonocardiales</taxon>
        <taxon>Pseudonocardiaceae</taxon>
        <taxon>Actinosynnema</taxon>
    </lineage>
</organism>